<gene>
    <name evidence="3" type="ORF">H8S02_11875</name>
</gene>
<keyword evidence="1" id="KW-0732">Signal</keyword>
<dbReference type="InterPro" id="IPR029058">
    <property type="entry name" value="AB_hydrolase_fold"/>
</dbReference>
<dbReference type="InterPro" id="IPR050955">
    <property type="entry name" value="Plant_Biomass_Hydrol_Est"/>
</dbReference>
<dbReference type="Gene3D" id="3.40.50.1820">
    <property type="entry name" value="alpha/beta hydrolase"/>
    <property type="match status" value="2"/>
</dbReference>
<dbReference type="PANTHER" id="PTHR43037">
    <property type="entry name" value="UNNAMED PRODUCT-RELATED"/>
    <property type="match status" value="1"/>
</dbReference>
<proteinExistence type="predicted"/>
<accession>A0ABR7GQP0</accession>
<dbReference type="RefSeq" id="WP_186970690.1">
    <property type="nucleotide sequence ID" value="NZ_JACOPK010000013.1"/>
</dbReference>
<dbReference type="Pfam" id="PF00756">
    <property type="entry name" value="Esterase"/>
    <property type="match status" value="1"/>
</dbReference>
<reference evidence="3 4" key="1">
    <citation type="submission" date="2020-08" db="EMBL/GenBank/DDBJ databases">
        <title>Genome public.</title>
        <authorList>
            <person name="Liu C."/>
            <person name="Sun Q."/>
        </authorList>
    </citation>
    <scope>NUCLEOTIDE SEQUENCE [LARGE SCALE GENOMIC DNA]</scope>
    <source>
        <strain evidence="3 4">M2</strain>
    </source>
</reference>
<organism evidence="3 4">
    <name type="scientific">Agathobaculum hominis</name>
    <dbReference type="NCBI Taxonomy" id="2763014"/>
    <lineage>
        <taxon>Bacteria</taxon>
        <taxon>Bacillati</taxon>
        <taxon>Bacillota</taxon>
        <taxon>Clostridia</taxon>
        <taxon>Eubacteriales</taxon>
        <taxon>Butyricicoccaceae</taxon>
        <taxon>Agathobaculum</taxon>
    </lineage>
</organism>
<sequence>MYQNVNLSFDPAHPLQVAKQGTFERWVETAGRKRRFLVHIPRRCREAAAGIFILPPSGWTADDVLEKTNWKWLAEAEPERSKPVLFFLEPLAGEWHTDEPYGCTSGDVAYVEAVFRELSDRHWFNIHESGLYLYGCGEGATIAQMAAMWNPAIYAGVCTIDSAVSPTYAQAAAADDCLNLDGFEDTEHRCGFLKSDIPLPAWVIADRTQDKTAVQYWKYSIRSDYSTQLTQDTIAYRRLTPLEHPQNNDIAAYEVWSSTLSGCSEAAGDAMLHRIWNGFLSRHRRWMGDPGGNLRMYDDPLCNRHVEYHMEKVDGWLREWYVYVPEAVRQHPEVPVPLVFACHGYTCNGAIYMENSGWNRIADENGFVVVYPTAGYGQMCVENAYCSSDNLPLPAWNIFHKDTQPEEYPFFRYLIERTADDYPIDRSRIFVTGHSLGSLMVQMLGLAMPEYFAAIAPCSGILFSDLEQEPLSLPEVAARKDTLLPVWMFGGSEEAFLVPDRPADGNRTAYTLEAWRRLNHIEPAHVQDWTVGWHTYEMRWDDLIYRKDDMPLVGFTRVQDMPHATTIEMSRRIWDEFFSRFSRVDSSIVYHDKEDS</sequence>
<dbReference type="PANTHER" id="PTHR43037:SF5">
    <property type="entry name" value="FERULOYL ESTERASE"/>
    <property type="match status" value="1"/>
</dbReference>
<evidence type="ECO:0000256" key="1">
    <source>
        <dbReference type="ARBA" id="ARBA00022729"/>
    </source>
</evidence>
<evidence type="ECO:0000313" key="4">
    <source>
        <dbReference type="Proteomes" id="UP000641741"/>
    </source>
</evidence>
<dbReference type="EMBL" id="JACOPK010000013">
    <property type="protein sequence ID" value="MBC5696624.1"/>
    <property type="molecule type" value="Genomic_DNA"/>
</dbReference>
<evidence type="ECO:0008006" key="5">
    <source>
        <dbReference type="Google" id="ProtNLM"/>
    </source>
</evidence>
<keyword evidence="2" id="KW-0378">Hydrolase</keyword>
<evidence type="ECO:0000256" key="2">
    <source>
        <dbReference type="ARBA" id="ARBA00022801"/>
    </source>
</evidence>
<dbReference type="InterPro" id="IPR000801">
    <property type="entry name" value="Esterase-like"/>
</dbReference>
<dbReference type="SUPFAM" id="SSF53474">
    <property type="entry name" value="alpha/beta-Hydrolases"/>
    <property type="match status" value="2"/>
</dbReference>
<keyword evidence="4" id="KW-1185">Reference proteome</keyword>
<evidence type="ECO:0000313" key="3">
    <source>
        <dbReference type="EMBL" id="MBC5696624.1"/>
    </source>
</evidence>
<name>A0ABR7GQP0_9FIRM</name>
<protein>
    <recommendedName>
        <fullName evidence="5">Poly(3-hydroxybutyrate) depolymerase</fullName>
    </recommendedName>
</protein>
<comment type="caution">
    <text evidence="3">The sequence shown here is derived from an EMBL/GenBank/DDBJ whole genome shotgun (WGS) entry which is preliminary data.</text>
</comment>
<dbReference type="Proteomes" id="UP000641741">
    <property type="component" value="Unassembled WGS sequence"/>
</dbReference>